<evidence type="ECO:0000313" key="8">
    <source>
        <dbReference type="EMBL" id="GFR73223.1"/>
    </source>
</evidence>
<feature type="compositionally biased region" description="Acidic residues" evidence="5">
    <location>
        <begin position="353"/>
        <end position="401"/>
    </location>
</feature>
<dbReference type="EMBL" id="BMAT01011468">
    <property type="protein sequence ID" value="GFR73223.1"/>
    <property type="molecule type" value="Genomic_DNA"/>
</dbReference>
<feature type="region of interest" description="Disordered" evidence="5">
    <location>
        <begin position="353"/>
        <end position="485"/>
    </location>
</feature>
<evidence type="ECO:0000256" key="4">
    <source>
        <dbReference type="ARBA" id="ARBA00023136"/>
    </source>
</evidence>
<feature type="region of interest" description="Disordered" evidence="5">
    <location>
        <begin position="702"/>
        <end position="828"/>
    </location>
</feature>
<feature type="domain" description="G-protein coupled receptors family 1 profile" evidence="7">
    <location>
        <begin position="52"/>
        <end position="335"/>
    </location>
</feature>
<dbReference type="GO" id="GO:0016020">
    <property type="term" value="C:membrane"/>
    <property type="evidence" value="ECO:0007669"/>
    <property type="project" value="UniProtKB-SubCell"/>
</dbReference>
<dbReference type="GO" id="GO:0004930">
    <property type="term" value="F:G protein-coupled receptor activity"/>
    <property type="evidence" value="ECO:0007669"/>
    <property type="project" value="InterPro"/>
</dbReference>
<dbReference type="PANTHER" id="PTHR46641">
    <property type="entry name" value="FMRFAMIDE RECEPTOR-RELATED"/>
    <property type="match status" value="1"/>
</dbReference>
<feature type="transmembrane region" description="Helical" evidence="6">
    <location>
        <begin position="116"/>
        <end position="136"/>
    </location>
</feature>
<feature type="transmembrane region" description="Helical" evidence="6">
    <location>
        <begin position="157"/>
        <end position="175"/>
    </location>
</feature>
<organism evidence="8 9">
    <name type="scientific">Elysia marginata</name>
    <dbReference type="NCBI Taxonomy" id="1093978"/>
    <lineage>
        <taxon>Eukaryota</taxon>
        <taxon>Metazoa</taxon>
        <taxon>Spiralia</taxon>
        <taxon>Lophotrochozoa</taxon>
        <taxon>Mollusca</taxon>
        <taxon>Gastropoda</taxon>
        <taxon>Heterobranchia</taxon>
        <taxon>Euthyneura</taxon>
        <taxon>Panpulmonata</taxon>
        <taxon>Sacoglossa</taxon>
        <taxon>Placobranchoidea</taxon>
        <taxon>Plakobranchidae</taxon>
        <taxon>Elysia</taxon>
    </lineage>
</organism>
<feature type="transmembrane region" description="Helical" evidence="6">
    <location>
        <begin position="41"/>
        <end position="61"/>
    </location>
</feature>
<proteinExistence type="predicted"/>
<evidence type="ECO:0000256" key="1">
    <source>
        <dbReference type="ARBA" id="ARBA00004370"/>
    </source>
</evidence>
<keyword evidence="4 6" id="KW-0472">Membrane</keyword>
<keyword evidence="8" id="KW-0675">Receptor</keyword>
<feature type="region of interest" description="Disordered" evidence="5">
    <location>
        <begin position="991"/>
        <end position="1039"/>
    </location>
</feature>
<feature type="compositionally biased region" description="Basic and acidic residues" evidence="5">
    <location>
        <begin position="438"/>
        <end position="453"/>
    </location>
</feature>
<feature type="compositionally biased region" description="Polar residues" evidence="5">
    <location>
        <begin position="454"/>
        <end position="470"/>
    </location>
</feature>
<feature type="transmembrane region" description="Helical" evidence="6">
    <location>
        <begin position="272"/>
        <end position="292"/>
    </location>
</feature>
<dbReference type="AlphaFoldDB" id="A0AAV4FIJ1"/>
<evidence type="ECO:0000256" key="5">
    <source>
        <dbReference type="SAM" id="MobiDB-lite"/>
    </source>
</evidence>
<dbReference type="Gene3D" id="1.20.1070.10">
    <property type="entry name" value="Rhodopsin 7-helix transmembrane proteins"/>
    <property type="match status" value="1"/>
</dbReference>
<evidence type="ECO:0000313" key="9">
    <source>
        <dbReference type="Proteomes" id="UP000762676"/>
    </source>
</evidence>
<evidence type="ECO:0000259" key="7">
    <source>
        <dbReference type="PROSITE" id="PS50262"/>
    </source>
</evidence>
<dbReference type="InterPro" id="IPR017452">
    <property type="entry name" value="GPCR_Rhodpsn_7TM"/>
</dbReference>
<keyword evidence="2 6" id="KW-0812">Transmembrane</keyword>
<dbReference type="InterPro" id="IPR000276">
    <property type="entry name" value="GPCR_Rhodpsn"/>
</dbReference>
<feature type="transmembrane region" description="Helical" evidence="6">
    <location>
        <begin position="215"/>
        <end position="236"/>
    </location>
</feature>
<sequence>MESFNLTELLVPNVSTPTLPHAAMYPYQREYFITIKILAPVWPAIVSFGLVSNVTNIVVFLKAGIKENVTILLLSLAVSDLLFLALITPSTSWYVIQALVGSYAWPFDSWLVRYLLYWPAYTAYDLSALISVSLGVMRCACVAMPLKFKLVFTRSRTAKWVLVLVVLSVLLRLPVLTVHRVARRTHPATNISSLYMTSVNSAYMSRINDILNRGIVIYLCYITMVTCVVVLTYKLYEAAKVRRSATGKVPQTPDQTSEKPAAHTLSTKDVQVVTSVVLVCTIFILSQLSFLVSSTMRRIIPEFDTGKRLMFLFGIFSQISRTCSYLNASLNIFVYYKYNSGGWDNDNDNVIDWYNGDDNDDDDGDDNGDGDGDDDDDDDGDYNYGDDDDGDYNYGDDDDDFSNNSKKKRKNSRKKSSSADSGNGTDVKRSSKTIPSTKEPEVARKSNDSKSTERTSGTSKQSGSQDTNVTPFLRKSTFRAPDKTPSVHWYKHNPFIFGGILQSSIYKPVRVPHRDDLTGFLQPIKNQWADLSHIVTGEYPQLLTDDPSHQQTTSGQPQVSVSDPNNFRSLEPDEDEFKDPFLPYIDGSSTKTTSQIEELGKGQFEQAGGSSKSKVTEQNASWIDGLYEANNSETGPAWAEHLEDNMVDTENYENDGSASLPWHMPMNQPPQSSEHLGQVDPMSLAERLYALLEQAARPYSQDAAQDHSSAPNWTSEEGRFGNTMKDPSAHSIHKQLRVNPSSPGTKAKYIYTDHTANSRSKKAFVEQTPIVSQSGSKMKDVDSGIFQTSLSGGDPNSPPERLTSSQKSQTSPSFPFNRPSTSGKWRPPSQVFYESQRASLGLLGRRSSSKVRSKSSLKSVKIDSRSKDVSEKPSKSTGLPKTEQPPLATKKLKGSNFKFPDDKPRSKNVGGTTSSPSANYRSPNPEAISLSPQPTIFINTCTGSPSSSLDATRAGPNLVQESGDDESYLATLKTVNTKNKLGLETLKAPEPRKKRISHRKPRQDGVDGVCKCEPLSSSARGNPLPPVEPGTSQPQGLASAGGTLNSVLSQWTQRHLGLYQYDSFFEFVKFLLLKLITVWFLSTFFHCMRDQGMHHHTHSHRWVNSIRGSGDTKYGKIGGYV</sequence>
<dbReference type="PROSITE" id="PS50262">
    <property type="entry name" value="G_PROTEIN_RECEP_F1_2"/>
    <property type="match status" value="1"/>
</dbReference>
<feature type="region of interest" description="Disordered" evidence="5">
    <location>
        <begin position="543"/>
        <end position="565"/>
    </location>
</feature>
<comment type="caution">
    <text evidence="8">The sequence shown here is derived from an EMBL/GenBank/DDBJ whole genome shotgun (WGS) entry which is preliminary data.</text>
</comment>
<feature type="transmembrane region" description="Helical" evidence="6">
    <location>
        <begin position="73"/>
        <end position="96"/>
    </location>
</feature>
<feature type="compositionally biased region" description="Polar residues" evidence="5">
    <location>
        <begin position="802"/>
        <end position="823"/>
    </location>
</feature>
<dbReference type="Proteomes" id="UP000762676">
    <property type="component" value="Unassembled WGS sequence"/>
</dbReference>
<feature type="compositionally biased region" description="Basic residues" evidence="5">
    <location>
        <begin position="992"/>
        <end position="1001"/>
    </location>
</feature>
<feature type="compositionally biased region" description="Polar residues" evidence="5">
    <location>
        <begin position="549"/>
        <end position="565"/>
    </location>
</feature>
<feature type="region of interest" description="Disordered" evidence="5">
    <location>
        <begin position="843"/>
        <end position="932"/>
    </location>
</feature>
<gene>
    <name evidence="8" type="ORF">ElyMa_005723900</name>
</gene>
<accession>A0AAV4FIJ1</accession>
<keyword evidence="3 6" id="KW-1133">Transmembrane helix</keyword>
<dbReference type="PANTHER" id="PTHR46641:SF18">
    <property type="entry name" value="G-PROTEIN COUPLED RECEPTORS FAMILY 1 PROFILE DOMAIN-CONTAINING PROTEIN"/>
    <property type="match status" value="1"/>
</dbReference>
<keyword evidence="9" id="KW-1185">Reference proteome</keyword>
<dbReference type="InterPro" id="IPR052954">
    <property type="entry name" value="GPCR-Ligand_Int"/>
</dbReference>
<feature type="compositionally biased region" description="Basic residues" evidence="5">
    <location>
        <begin position="405"/>
        <end position="416"/>
    </location>
</feature>
<feature type="compositionally biased region" description="Polar residues" evidence="5">
    <location>
        <begin position="909"/>
        <end position="922"/>
    </location>
</feature>
<feature type="compositionally biased region" description="Polar residues" evidence="5">
    <location>
        <begin position="1030"/>
        <end position="1039"/>
    </location>
</feature>
<protein>
    <submittedName>
        <fullName evidence="8">Chemosensory receptor B</fullName>
    </submittedName>
</protein>
<dbReference type="Pfam" id="PF00001">
    <property type="entry name" value="7tm_1"/>
    <property type="match status" value="1"/>
</dbReference>
<evidence type="ECO:0000256" key="3">
    <source>
        <dbReference type="ARBA" id="ARBA00022989"/>
    </source>
</evidence>
<evidence type="ECO:0000256" key="6">
    <source>
        <dbReference type="SAM" id="Phobius"/>
    </source>
</evidence>
<comment type="subcellular location">
    <subcellularLocation>
        <location evidence="1">Membrane</location>
    </subcellularLocation>
</comment>
<feature type="compositionally biased region" description="Basic and acidic residues" evidence="5">
    <location>
        <begin position="860"/>
        <end position="874"/>
    </location>
</feature>
<dbReference type="SUPFAM" id="SSF81321">
    <property type="entry name" value="Family A G protein-coupled receptor-like"/>
    <property type="match status" value="1"/>
</dbReference>
<feature type="compositionally biased region" description="Polar residues" evidence="5">
    <location>
        <begin position="702"/>
        <end position="715"/>
    </location>
</feature>
<reference evidence="8 9" key="1">
    <citation type="journal article" date="2021" name="Elife">
        <title>Chloroplast acquisition without the gene transfer in kleptoplastic sea slugs, Plakobranchus ocellatus.</title>
        <authorList>
            <person name="Maeda T."/>
            <person name="Takahashi S."/>
            <person name="Yoshida T."/>
            <person name="Shimamura S."/>
            <person name="Takaki Y."/>
            <person name="Nagai Y."/>
            <person name="Toyoda A."/>
            <person name="Suzuki Y."/>
            <person name="Arimoto A."/>
            <person name="Ishii H."/>
            <person name="Satoh N."/>
            <person name="Nishiyama T."/>
            <person name="Hasebe M."/>
            <person name="Maruyama T."/>
            <person name="Minagawa J."/>
            <person name="Obokata J."/>
            <person name="Shigenobu S."/>
        </authorList>
    </citation>
    <scope>NUCLEOTIDE SEQUENCE [LARGE SCALE GENOMIC DNA]</scope>
</reference>
<name>A0AAV4FIJ1_9GAST</name>
<evidence type="ECO:0000256" key="2">
    <source>
        <dbReference type="ARBA" id="ARBA00022692"/>
    </source>
</evidence>